<organism evidence="1 2">
    <name type="scientific">Marinococcus halophilus</name>
    <dbReference type="NCBI Taxonomy" id="1371"/>
    <lineage>
        <taxon>Bacteria</taxon>
        <taxon>Bacillati</taxon>
        <taxon>Bacillota</taxon>
        <taxon>Bacilli</taxon>
        <taxon>Bacillales</taxon>
        <taxon>Bacillaceae</taxon>
        <taxon>Marinococcus</taxon>
    </lineage>
</organism>
<comment type="caution">
    <text evidence="1">The sequence shown here is derived from an EMBL/GenBank/DDBJ whole genome shotgun (WGS) entry which is preliminary data.</text>
</comment>
<protein>
    <submittedName>
        <fullName evidence="1">Uncharacterized protein</fullName>
    </submittedName>
</protein>
<accession>A0A510Y1G7</accession>
<dbReference type="AlphaFoldDB" id="A0A510Y1G7"/>
<dbReference type="EMBL" id="BJUN01000001">
    <property type="protein sequence ID" value="GEK57150.1"/>
    <property type="molecule type" value="Genomic_DNA"/>
</dbReference>
<proteinExistence type="predicted"/>
<keyword evidence="2" id="KW-1185">Reference proteome</keyword>
<sequence length="54" mass="5999">MECPNSSIDNNCGELTTDIRKGIEVGNSNGDFICVNMKATFCLNCLYIESVEEY</sequence>
<name>A0A510Y1G7_MARHA</name>
<evidence type="ECO:0000313" key="1">
    <source>
        <dbReference type="EMBL" id="GEK57150.1"/>
    </source>
</evidence>
<reference evidence="1 2" key="1">
    <citation type="submission" date="2019-07" db="EMBL/GenBank/DDBJ databases">
        <title>Whole genome shotgun sequence of Marinococcus halophilus NBRC 102359.</title>
        <authorList>
            <person name="Hosoyama A."/>
            <person name="Uohara A."/>
            <person name="Ohji S."/>
            <person name="Ichikawa N."/>
        </authorList>
    </citation>
    <scope>NUCLEOTIDE SEQUENCE [LARGE SCALE GENOMIC DNA]</scope>
    <source>
        <strain evidence="1 2">NBRC 102359</strain>
    </source>
</reference>
<gene>
    <name evidence="1" type="ORF">MHA01_00550</name>
</gene>
<evidence type="ECO:0000313" key="2">
    <source>
        <dbReference type="Proteomes" id="UP000321051"/>
    </source>
</evidence>
<dbReference type="Proteomes" id="UP000321051">
    <property type="component" value="Unassembled WGS sequence"/>
</dbReference>